<sequence length="167" mass="17458">MASTLDGTDESTRIGGRERANAAATDAGGFDRVLVAVDGETPASVGRAAVAEAARHGARVDALSVVRMTASVDGWDVVVERRENSAEVALDAVGDAAVGTDVSVSKRLRYGDPAAEIARYADHNDIDLVVIGEPTRTGLRRYLSPTSVTDRVRRASSVPVLTVPADD</sequence>
<evidence type="ECO:0000313" key="5">
    <source>
        <dbReference type="Proteomes" id="UP000219689"/>
    </source>
</evidence>
<evidence type="ECO:0000256" key="1">
    <source>
        <dbReference type="ARBA" id="ARBA00008791"/>
    </source>
</evidence>
<dbReference type="PANTHER" id="PTHR46268:SF6">
    <property type="entry name" value="UNIVERSAL STRESS PROTEIN UP12"/>
    <property type="match status" value="1"/>
</dbReference>
<dbReference type="Proteomes" id="UP000219689">
    <property type="component" value="Unassembled WGS sequence"/>
</dbReference>
<dbReference type="RefSeq" id="WP_097379108.1">
    <property type="nucleotide sequence ID" value="NZ_NXNI01000001.1"/>
</dbReference>
<organism evidence="4 5">
    <name type="scientific">Natrinema ejinorense</name>
    <dbReference type="NCBI Taxonomy" id="373386"/>
    <lineage>
        <taxon>Archaea</taxon>
        <taxon>Methanobacteriati</taxon>
        <taxon>Methanobacteriota</taxon>
        <taxon>Stenosarchaea group</taxon>
        <taxon>Halobacteria</taxon>
        <taxon>Halobacteriales</taxon>
        <taxon>Natrialbaceae</taxon>
        <taxon>Natrinema</taxon>
    </lineage>
</organism>
<keyword evidence="5" id="KW-1185">Reference proteome</keyword>
<protein>
    <submittedName>
        <fullName evidence="4">Universal stress protein UspA</fullName>
    </submittedName>
</protein>
<comment type="similarity">
    <text evidence="1">Belongs to the universal stress protein A family.</text>
</comment>
<evidence type="ECO:0000256" key="2">
    <source>
        <dbReference type="SAM" id="MobiDB-lite"/>
    </source>
</evidence>
<dbReference type="InterPro" id="IPR006016">
    <property type="entry name" value="UspA"/>
</dbReference>
<dbReference type="OrthoDB" id="329991at2157"/>
<dbReference type="AlphaFoldDB" id="A0A2A5QTM9"/>
<feature type="region of interest" description="Disordered" evidence="2">
    <location>
        <begin position="1"/>
        <end position="21"/>
    </location>
</feature>
<dbReference type="CDD" id="cd00293">
    <property type="entry name" value="USP-like"/>
    <property type="match status" value="1"/>
</dbReference>
<feature type="domain" description="UspA" evidence="3">
    <location>
        <begin position="30"/>
        <end position="164"/>
    </location>
</feature>
<dbReference type="EMBL" id="NXNI01000001">
    <property type="protein sequence ID" value="PCR90164.1"/>
    <property type="molecule type" value="Genomic_DNA"/>
</dbReference>
<accession>A0A2A5QTM9</accession>
<reference evidence="4 5" key="1">
    <citation type="submission" date="2017-09" db="EMBL/GenBank/DDBJ databases">
        <title>Genome sequences of Natrinema ejinorence JCM 13890T.</title>
        <authorList>
            <person name="Roh S.W."/>
            <person name="Kim Y.B."/>
            <person name="Kim J.Y."/>
        </authorList>
    </citation>
    <scope>NUCLEOTIDE SEQUENCE [LARGE SCALE GENOMIC DNA]</scope>
    <source>
        <strain evidence="4 5">JCM 13890</strain>
    </source>
</reference>
<dbReference type="PANTHER" id="PTHR46268">
    <property type="entry name" value="STRESS RESPONSE PROTEIN NHAX"/>
    <property type="match status" value="1"/>
</dbReference>
<gene>
    <name evidence="4" type="ORF">CP557_06180</name>
</gene>
<evidence type="ECO:0000259" key="3">
    <source>
        <dbReference type="Pfam" id="PF00582"/>
    </source>
</evidence>
<dbReference type="Pfam" id="PF00582">
    <property type="entry name" value="Usp"/>
    <property type="match status" value="1"/>
</dbReference>
<feature type="compositionally biased region" description="Basic and acidic residues" evidence="2">
    <location>
        <begin position="10"/>
        <end position="20"/>
    </location>
</feature>
<proteinExistence type="inferred from homology"/>
<dbReference type="Gene3D" id="3.40.50.620">
    <property type="entry name" value="HUPs"/>
    <property type="match status" value="1"/>
</dbReference>
<dbReference type="InterPro" id="IPR014729">
    <property type="entry name" value="Rossmann-like_a/b/a_fold"/>
</dbReference>
<dbReference type="SUPFAM" id="SSF52402">
    <property type="entry name" value="Adenine nucleotide alpha hydrolases-like"/>
    <property type="match status" value="1"/>
</dbReference>
<name>A0A2A5QTM9_9EURY</name>
<comment type="caution">
    <text evidence="4">The sequence shown here is derived from an EMBL/GenBank/DDBJ whole genome shotgun (WGS) entry which is preliminary data.</text>
</comment>
<evidence type="ECO:0000313" key="4">
    <source>
        <dbReference type="EMBL" id="PCR90164.1"/>
    </source>
</evidence>